<dbReference type="RefSeq" id="WP_185243202.1">
    <property type="nucleotide sequence ID" value="NZ_AP023213.1"/>
</dbReference>
<sequence length="254" mass="28708">MKTSILIILAALLIPLHAFPATAFSNNEKLVYDVSWTGVKAATSVHEVSTKGNEMHIVSTTRSNSWIDSFFKVDDRAESVITRGSGDRFGTPKYSRNKIQEGRHRRLKEAFFDPQELKVESRNLLEKSKRVDKISTNTFDSLSCVYYVRTLELIPGRSVYVDIYDFNRLWSTEVKVLRREEVSTPLGRFKTIVVKPLMKAEGYFSRTGDVTVWLTDDSLRIPVKMTTKVKIGKITATIAGGSYWPTAGDRTASN</sequence>
<feature type="signal peptide" evidence="1">
    <location>
        <begin position="1"/>
        <end position="23"/>
    </location>
</feature>
<evidence type="ECO:0000313" key="2">
    <source>
        <dbReference type="EMBL" id="BCG48503.1"/>
    </source>
</evidence>
<keyword evidence="1" id="KW-0732">Signal</keyword>
<evidence type="ECO:0000256" key="1">
    <source>
        <dbReference type="SAM" id="SignalP"/>
    </source>
</evidence>
<dbReference type="Pfam" id="PF11306">
    <property type="entry name" value="DUF3108"/>
    <property type="match status" value="1"/>
</dbReference>
<proteinExistence type="predicted"/>
<reference evidence="2 3" key="1">
    <citation type="submission" date="2020-06" db="EMBL/GenBank/DDBJ databases">
        <title>Interaction of electrochemicaly active bacteria, Geobacter bremensis R4 on different carbon anode.</title>
        <authorList>
            <person name="Meng L."/>
            <person name="Yoshida N."/>
        </authorList>
    </citation>
    <scope>NUCLEOTIDE SEQUENCE [LARGE SCALE GENOMIC DNA]</scope>
    <source>
        <strain evidence="2 3">R4</strain>
    </source>
</reference>
<keyword evidence="3" id="KW-1185">Reference proteome</keyword>
<accession>A0A6S6M448</accession>
<feature type="chain" id="PRO_5028430925" description="DUF3108 domain-containing protein" evidence="1">
    <location>
        <begin position="24"/>
        <end position="254"/>
    </location>
</feature>
<evidence type="ECO:0008006" key="4">
    <source>
        <dbReference type="Google" id="ProtNLM"/>
    </source>
</evidence>
<dbReference type="Proteomes" id="UP000515472">
    <property type="component" value="Chromosome"/>
</dbReference>
<dbReference type="EMBL" id="AP023213">
    <property type="protein sequence ID" value="BCG48503.1"/>
    <property type="molecule type" value="Genomic_DNA"/>
</dbReference>
<protein>
    <recommendedName>
        <fullName evidence="4">DUF3108 domain-containing protein</fullName>
    </recommendedName>
</protein>
<dbReference type="KEGG" id="gbn:GEOBRER4_32530"/>
<name>A0A6S6M448_9BACT</name>
<dbReference type="InterPro" id="IPR021457">
    <property type="entry name" value="DUF3108"/>
</dbReference>
<organism evidence="2 3">
    <name type="scientific">Citrifermentans bremense</name>
    <dbReference type="NCBI Taxonomy" id="60035"/>
    <lineage>
        <taxon>Bacteria</taxon>
        <taxon>Pseudomonadati</taxon>
        <taxon>Thermodesulfobacteriota</taxon>
        <taxon>Desulfuromonadia</taxon>
        <taxon>Geobacterales</taxon>
        <taxon>Geobacteraceae</taxon>
        <taxon>Citrifermentans</taxon>
    </lineage>
</organism>
<gene>
    <name evidence="2" type="ORF">GEOBRER4_n3398</name>
</gene>
<dbReference type="AlphaFoldDB" id="A0A6S6M448"/>
<evidence type="ECO:0000313" key="3">
    <source>
        <dbReference type="Proteomes" id="UP000515472"/>
    </source>
</evidence>